<evidence type="ECO:0000313" key="2">
    <source>
        <dbReference type="Proteomes" id="UP000193144"/>
    </source>
</evidence>
<dbReference type="Proteomes" id="UP000193144">
    <property type="component" value="Unassembled WGS sequence"/>
</dbReference>
<protein>
    <submittedName>
        <fullName evidence="1">Uncharacterized protein</fullName>
    </submittedName>
</protein>
<comment type="caution">
    <text evidence="1">The sequence shown here is derived from an EMBL/GenBank/DDBJ whole genome shotgun (WGS) entry which is preliminary data.</text>
</comment>
<evidence type="ECO:0000313" key="1">
    <source>
        <dbReference type="EMBL" id="ORX96080.1"/>
    </source>
</evidence>
<gene>
    <name evidence="1" type="ORF">BCR34DRAFT_186183</name>
</gene>
<reference evidence="1 2" key="1">
    <citation type="submission" date="2016-07" db="EMBL/GenBank/DDBJ databases">
        <title>Pervasive Adenine N6-methylation of Active Genes in Fungi.</title>
        <authorList>
            <consortium name="DOE Joint Genome Institute"/>
            <person name="Mondo S.J."/>
            <person name="Dannebaum R.O."/>
            <person name="Kuo R.C."/>
            <person name="Labutti K."/>
            <person name="Haridas S."/>
            <person name="Kuo A."/>
            <person name="Salamov A."/>
            <person name="Ahrendt S.R."/>
            <person name="Lipzen A."/>
            <person name="Sullivan W."/>
            <person name="Andreopoulos W.B."/>
            <person name="Clum A."/>
            <person name="Lindquist E."/>
            <person name="Daum C."/>
            <person name="Ramamoorthy G.K."/>
            <person name="Gryganskyi A."/>
            <person name="Culley D."/>
            <person name="Magnuson J.K."/>
            <person name="James T.Y."/>
            <person name="O'Malley M.A."/>
            <person name="Stajich J.E."/>
            <person name="Spatafora J.W."/>
            <person name="Visel A."/>
            <person name="Grigoriev I.V."/>
        </authorList>
    </citation>
    <scope>NUCLEOTIDE SEQUENCE [LARGE SCALE GENOMIC DNA]</scope>
    <source>
        <strain evidence="1 2">CBS 115471</strain>
    </source>
</reference>
<proteinExistence type="predicted"/>
<sequence>MLPRANLKLVMQDSTPRPTSVPLSVGIPREVNQHAVPPIASPCRIHALPPRHARACSSLGSLHQRKATCRVRLGWACGRPRSCAQLSWSPGRCYCGNDHNLVEERIGSGTPVLPLPVLQCSGLSLHRQIVSSSSGRVTRGHSASFGVNTDGDFRFMLQVPALWKCQRPQMQICGLGNIAVVRGSPVVKATSNVRAGQLSQPAASV</sequence>
<dbReference type="EMBL" id="MCFA01000264">
    <property type="protein sequence ID" value="ORX96080.1"/>
    <property type="molecule type" value="Genomic_DNA"/>
</dbReference>
<name>A0A1Y1YDI6_9PLEO</name>
<dbReference type="AlphaFoldDB" id="A0A1Y1YDI6"/>
<keyword evidence="2" id="KW-1185">Reference proteome</keyword>
<accession>A0A1Y1YDI6</accession>
<organism evidence="1 2">
    <name type="scientific">Clohesyomyces aquaticus</name>
    <dbReference type="NCBI Taxonomy" id="1231657"/>
    <lineage>
        <taxon>Eukaryota</taxon>
        <taxon>Fungi</taxon>
        <taxon>Dikarya</taxon>
        <taxon>Ascomycota</taxon>
        <taxon>Pezizomycotina</taxon>
        <taxon>Dothideomycetes</taxon>
        <taxon>Pleosporomycetidae</taxon>
        <taxon>Pleosporales</taxon>
        <taxon>Lindgomycetaceae</taxon>
        <taxon>Clohesyomyces</taxon>
    </lineage>
</organism>